<dbReference type="GO" id="GO:0051539">
    <property type="term" value="F:4 iron, 4 sulfur cluster binding"/>
    <property type="evidence" value="ECO:0007669"/>
    <property type="project" value="UniProtKB-KW"/>
</dbReference>
<keyword evidence="10" id="KW-1185">Reference proteome</keyword>
<dbReference type="SUPFAM" id="SSF48150">
    <property type="entry name" value="DNA-glycosylase"/>
    <property type="match status" value="1"/>
</dbReference>
<dbReference type="GO" id="GO:0006284">
    <property type="term" value="P:base-excision repair"/>
    <property type="evidence" value="ECO:0007669"/>
    <property type="project" value="InterPro"/>
</dbReference>
<reference evidence="9" key="1">
    <citation type="submission" date="2020-08" db="EMBL/GenBank/DDBJ databases">
        <title>Taxonomic study for Lactobacillus species isolated from hardwood bark.</title>
        <authorList>
            <person name="Tohno M."/>
            <person name="Tanizawa Y."/>
        </authorList>
    </citation>
    <scope>NUCLEOTIDE SEQUENCE</scope>
    <source>
        <strain evidence="9">B40</strain>
    </source>
</reference>
<proteinExistence type="predicted"/>
<evidence type="ECO:0000256" key="3">
    <source>
        <dbReference type="ARBA" id="ARBA00022763"/>
    </source>
</evidence>
<keyword evidence="5" id="KW-0411">Iron-sulfur</keyword>
<dbReference type="SMART" id="SM00278">
    <property type="entry name" value="HhH1"/>
    <property type="match status" value="1"/>
</dbReference>
<comment type="caution">
    <text evidence="9">The sequence shown here is derived from an EMBL/GenBank/DDBJ whole genome shotgun (WGS) entry which is preliminary data.</text>
</comment>
<organism evidence="9 10">
    <name type="scientific">Lactobacillus corticis</name>
    <dbReference type="NCBI Taxonomy" id="2201249"/>
    <lineage>
        <taxon>Bacteria</taxon>
        <taxon>Bacillati</taxon>
        <taxon>Bacillota</taxon>
        <taxon>Bacilli</taxon>
        <taxon>Lactobacillales</taxon>
        <taxon>Lactobacillaceae</taxon>
        <taxon>Lactobacillus</taxon>
    </lineage>
</organism>
<dbReference type="Proteomes" id="UP000677218">
    <property type="component" value="Unassembled WGS sequence"/>
</dbReference>
<dbReference type="Pfam" id="PF00633">
    <property type="entry name" value="HHH"/>
    <property type="match status" value="1"/>
</dbReference>
<dbReference type="GO" id="GO:0003677">
    <property type="term" value="F:DNA binding"/>
    <property type="evidence" value="ECO:0007669"/>
    <property type="project" value="InterPro"/>
</dbReference>
<keyword evidence="1" id="KW-0004">4Fe-4S</keyword>
<dbReference type="PIRSF" id="PIRSF001435">
    <property type="entry name" value="Nth"/>
    <property type="match status" value="1"/>
</dbReference>
<dbReference type="PANTHER" id="PTHR10359:SF19">
    <property type="entry name" value="DNA REPAIR GLYCOSYLASE MJ1434-RELATED"/>
    <property type="match status" value="1"/>
</dbReference>
<dbReference type="EMBL" id="BMAY01000002">
    <property type="protein sequence ID" value="GFZ26556.1"/>
    <property type="molecule type" value="Genomic_DNA"/>
</dbReference>
<dbReference type="InterPro" id="IPR011257">
    <property type="entry name" value="DNA_glycosylase"/>
</dbReference>
<keyword evidence="6" id="KW-0234">DNA repair</keyword>
<evidence type="ECO:0000256" key="1">
    <source>
        <dbReference type="ARBA" id="ARBA00022485"/>
    </source>
</evidence>
<dbReference type="GO" id="GO:0004519">
    <property type="term" value="F:endonuclease activity"/>
    <property type="evidence" value="ECO:0007669"/>
    <property type="project" value="UniProtKB-KW"/>
</dbReference>
<evidence type="ECO:0000313" key="10">
    <source>
        <dbReference type="Proteomes" id="UP000677218"/>
    </source>
</evidence>
<dbReference type="GO" id="GO:0019104">
    <property type="term" value="F:DNA N-glycosylase activity"/>
    <property type="evidence" value="ECO:0007669"/>
    <property type="project" value="UniProtKB-ARBA"/>
</dbReference>
<sequence>MPTTISLLDLYNIMYDHMDPNGWWPGRSDWEVIWSTVLIQNTNWKNVDKALKQLYQATNFDPEKILTMPLDDLKQTIKSSGSYTRKAATIQNLAAYFQQYNFDLEAVQLQPKEKLRKELLAIKGIGPETADVILLYAIQKSEFVVDTYSRRLFACLGCEIPAYERAKKILEAQLPRFTLRSYQNFHAMIVMFNQENKLPDDFSKTFLANYQLKLQE</sequence>
<dbReference type="InterPro" id="IPR003583">
    <property type="entry name" value="Hlx-hairpin-Hlx_DNA-bd_motif"/>
</dbReference>
<keyword evidence="9" id="KW-0255">Endonuclease</keyword>
<keyword evidence="3" id="KW-0227">DNA damage</keyword>
<evidence type="ECO:0000256" key="5">
    <source>
        <dbReference type="ARBA" id="ARBA00023014"/>
    </source>
</evidence>
<accession>A0A916QJY1</accession>
<evidence type="ECO:0000313" key="9">
    <source>
        <dbReference type="EMBL" id="GFZ26556.1"/>
    </source>
</evidence>
<dbReference type="InterPro" id="IPR003265">
    <property type="entry name" value="HhH-GPD_domain"/>
</dbReference>
<evidence type="ECO:0000259" key="8">
    <source>
        <dbReference type="SMART" id="SM00478"/>
    </source>
</evidence>
<evidence type="ECO:0000256" key="4">
    <source>
        <dbReference type="ARBA" id="ARBA00023004"/>
    </source>
</evidence>
<dbReference type="SMART" id="SM00478">
    <property type="entry name" value="ENDO3c"/>
    <property type="match status" value="1"/>
</dbReference>
<dbReference type="AlphaFoldDB" id="A0A916QJY1"/>
<dbReference type="InterPro" id="IPR000445">
    <property type="entry name" value="HhH_motif"/>
</dbReference>
<dbReference type="GO" id="GO:0046872">
    <property type="term" value="F:metal ion binding"/>
    <property type="evidence" value="ECO:0007669"/>
    <property type="project" value="UniProtKB-KW"/>
</dbReference>
<feature type="domain" description="Helix-hairpin-helix DNA-binding motif class 1" evidence="7">
    <location>
        <begin position="117"/>
        <end position="136"/>
    </location>
</feature>
<name>A0A916QJY1_9LACO</name>
<dbReference type="CDD" id="cd00056">
    <property type="entry name" value="ENDO3c"/>
    <property type="match status" value="1"/>
</dbReference>
<evidence type="ECO:0000256" key="6">
    <source>
        <dbReference type="ARBA" id="ARBA00023204"/>
    </source>
</evidence>
<keyword evidence="9" id="KW-0540">Nuclease</keyword>
<dbReference type="PANTHER" id="PTHR10359">
    <property type="entry name" value="A/G-SPECIFIC ADENINE GLYCOSYLASE/ENDONUCLEASE III"/>
    <property type="match status" value="1"/>
</dbReference>
<dbReference type="RefSeq" id="WP_212780252.1">
    <property type="nucleotide sequence ID" value="NZ_BMAY01000002.1"/>
</dbReference>
<gene>
    <name evidence="9" type="ORF">LCB40_04360</name>
</gene>
<dbReference type="Pfam" id="PF00730">
    <property type="entry name" value="HhH-GPD"/>
    <property type="match status" value="1"/>
</dbReference>
<keyword evidence="2" id="KW-0479">Metal-binding</keyword>
<evidence type="ECO:0000256" key="2">
    <source>
        <dbReference type="ARBA" id="ARBA00022723"/>
    </source>
</evidence>
<dbReference type="Gene3D" id="1.10.340.30">
    <property type="entry name" value="Hypothetical protein, domain 2"/>
    <property type="match status" value="1"/>
</dbReference>
<feature type="domain" description="HhH-GPD" evidence="8">
    <location>
        <begin position="38"/>
        <end position="195"/>
    </location>
</feature>
<keyword evidence="4" id="KW-0408">Iron</keyword>
<protein>
    <submittedName>
        <fullName evidence="9">Endonuclease III</fullName>
    </submittedName>
</protein>
<keyword evidence="9" id="KW-0378">Hydrolase</keyword>
<evidence type="ECO:0000259" key="7">
    <source>
        <dbReference type="SMART" id="SM00278"/>
    </source>
</evidence>